<proteinExistence type="predicted"/>
<feature type="non-terminal residue" evidence="1">
    <location>
        <position position="1"/>
    </location>
</feature>
<dbReference type="AlphaFoldDB" id="A0A087T0H0"/>
<sequence length="48" mass="5529">SKAAGSAVNVIRYYNLLAVRYRNRCHPLHHHSIHPHSYSDPFSMPKVT</sequence>
<evidence type="ECO:0000313" key="1">
    <source>
        <dbReference type="EMBL" id="KFM58609.1"/>
    </source>
</evidence>
<accession>A0A087T0H0</accession>
<reference evidence="1 2" key="1">
    <citation type="submission" date="2013-11" db="EMBL/GenBank/DDBJ databases">
        <title>Genome sequencing of Stegodyphus mimosarum.</title>
        <authorList>
            <person name="Bechsgaard J."/>
        </authorList>
    </citation>
    <scope>NUCLEOTIDE SEQUENCE [LARGE SCALE GENOMIC DNA]</scope>
</reference>
<dbReference type="Proteomes" id="UP000054359">
    <property type="component" value="Unassembled WGS sequence"/>
</dbReference>
<feature type="non-terminal residue" evidence="1">
    <location>
        <position position="48"/>
    </location>
</feature>
<evidence type="ECO:0000313" key="2">
    <source>
        <dbReference type="Proteomes" id="UP000054359"/>
    </source>
</evidence>
<name>A0A087T0H0_STEMI</name>
<gene>
    <name evidence="1" type="ORF">X975_17488</name>
</gene>
<protein>
    <submittedName>
        <fullName evidence="1">Uncharacterized protein</fullName>
    </submittedName>
</protein>
<organism evidence="1 2">
    <name type="scientific">Stegodyphus mimosarum</name>
    <name type="common">African social velvet spider</name>
    <dbReference type="NCBI Taxonomy" id="407821"/>
    <lineage>
        <taxon>Eukaryota</taxon>
        <taxon>Metazoa</taxon>
        <taxon>Ecdysozoa</taxon>
        <taxon>Arthropoda</taxon>
        <taxon>Chelicerata</taxon>
        <taxon>Arachnida</taxon>
        <taxon>Araneae</taxon>
        <taxon>Araneomorphae</taxon>
        <taxon>Entelegynae</taxon>
        <taxon>Eresoidea</taxon>
        <taxon>Eresidae</taxon>
        <taxon>Stegodyphus</taxon>
    </lineage>
</organism>
<dbReference type="EMBL" id="KK112816">
    <property type="protein sequence ID" value="KFM58609.1"/>
    <property type="molecule type" value="Genomic_DNA"/>
</dbReference>
<keyword evidence="2" id="KW-1185">Reference proteome</keyword>